<name>A0A9P1IHL0_9PELO</name>
<dbReference type="Proteomes" id="UP001152747">
    <property type="component" value="Unassembled WGS sequence"/>
</dbReference>
<dbReference type="OrthoDB" id="5795937at2759"/>
<dbReference type="AlphaFoldDB" id="A0A9P1IHL0"/>
<protein>
    <submittedName>
        <fullName evidence="1">Uncharacterized protein</fullName>
    </submittedName>
</protein>
<evidence type="ECO:0000313" key="2">
    <source>
        <dbReference type="Proteomes" id="UP001152747"/>
    </source>
</evidence>
<accession>A0A9P1IHL0</accession>
<reference evidence="1" key="1">
    <citation type="submission" date="2022-11" db="EMBL/GenBank/DDBJ databases">
        <authorList>
            <person name="Kikuchi T."/>
        </authorList>
    </citation>
    <scope>NUCLEOTIDE SEQUENCE</scope>
    <source>
        <strain evidence="1">PS1010</strain>
    </source>
</reference>
<keyword evidence="2" id="KW-1185">Reference proteome</keyword>
<evidence type="ECO:0000313" key="1">
    <source>
        <dbReference type="EMBL" id="CAI5444261.1"/>
    </source>
</evidence>
<proteinExistence type="predicted"/>
<organism evidence="1 2">
    <name type="scientific">Caenorhabditis angaria</name>
    <dbReference type="NCBI Taxonomy" id="860376"/>
    <lineage>
        <taxon>Eukaryota</taxon>
        <taxon>Metazoa</taxon>
        <taxon>Ecdysozoa</taxon>
        <taxon>Nematoda</taxon>
        <taxon>Chromadorea</taxon>
        <taxon>Rhabditida</taxon>
        <taxon>Rhabditina</taxon>
        <taxon>Rhabditomorpha</taxon>
        <taxon>Rhabditoidea</taxon>
        <taxon>Rhabditidae</taxon>
        <taxon>Peloderinae</taxon>
        <taxon>Caenorhabditis</taxon>
    </lineage>
</organism>
<dbReference type="EMBL" id="CANHGI010000003">
    <property type="protein sequence ID" value="CAI5444261.1"/>
    <property type="molecule type" value="Genomic_DNA"/>
</dbReference>
<sequence>MRDLEISNNMPTCGDEILSYGPIIVFRTQKHREIPEDRLKMEILYGWTPLLLSTAKCFTKLQCFFKEPIFAPFIDKLIVEGSDVILYTKSSKIRILGEKNGEIERKEINEEPVIFEDSVVNIFMADMKKFGEAVELHVTSKTIIYNETIRKISISPGSKLTIFNY</sequence>
<comment type="caution">
    <text evidence="1">The sequence shown here is derived from an EMBL/GenBank/DDBJ whole genome shotgun (WGS) entry which is preliminary data.</text>
</comment>
<gene>
    <name evidence="1" type="ORF">CAMP_LOCUS6898</name>
</gene>